<dbReference type="InterPro" id="IPR016187">
    <property type="entry name" value="CTDL_fold"/>
</dbReference>
<evidence type="ECO:0000313" key="2">
    <source>
        <dbReference type="Ensembl" id="ENSSFOP00015020832.2"/>
    </source>
</evidence>
<dbReference type="InterPro" id="IPR001304">
    <property type="entry name" value="C-type_lectin-like"/>
</dbReference>
<proteinExistence type="predicted"/>
<accession>A0A8C9V4E9</accession>
<dbReference type="PROSITE" id="PS50041">
    <property type="entry name" value="C_TYPE_LECTIN_2"/>
    <property type="match status" value="1"/>
</dbReference>
<organism evidence="2 3">
    <name type="scientific">Scleropages formosus</name>
    <name type="common">Asian bonytongue</name>
    <name type="synonym">Osteoglossum formosum</name>
    <dbReference type="NCBI Taxonomy" id="113540"/>
    <lineage>
        <taxon>Eukaryota</taxon>
        <taxon>Metazoa</taxon>
        <taxon>Chordata</taxon>
        <taxon>Craniata</taxon>
        <taxon>Vertebrata</taxon>
        <taxon>Euteleostomi</taxon>
        <taxon>Actinopterygii</taxon>
        <taxon>Neopterygii</taxon>
        <taxon>Teleostei</taxon>
        <taxon>Osteoglossocephala</taxon>
        <taxon>Osteoglossomorpha</taxon>
        <taxon>Osteoglossiformes</taxon>
        <taxon>Osteoglossidae</taxon>
        <taxon>Scleropages</taxon>
    </lineage>
</organism>
<dbReference type="InterPro" id="IPR016186">
    <property type="entry name" value="C-type_lectin-like/link_sf"/>
</dbReference>
<dbReference type="CDD" id="cd00037">
    <property type="entry name" value="CLECT"/>
    <property type="match status" value="1"/>
</dbReference>
<dbReference type="AlphaFoldDB" id="A0A8C9V4E9"/>
<keyword evidence="3" id="KW-1185">Reference proteome</keyword>
<protein>
    <recommendedName>
        <fullName evidence="1">C-type lectin domain-containing protein</fullName>
    </recommendedName>
</protein>
<dbReference type="SMART" id="SM00034">
    <property type="entry name" value="CLECT"/>
    <property type="match status" value="1"/>
</dbReference>
<sequence length="135" mass="15438">MSDSEVTASVSQIHRTLPCNKTYFLGHDSGTWSVAQNNCRQNGGDLASIHSEEDQQAFNATRGSNTETLWIGLYWNTSTKSWKWSNGDTHQICKGTNTNCFSTQFNNEECCKTFVCYTGKWVFITHNHKFYHTCY</sequence>
<dbReference type="Pfam" id="PF00059">
    <property type="entry name" value="Lectin_C"/>
    <property type="match status" value="1"/>
</dbReference>
<dbReference type="Gene3D" id="3.10.100.10">
    <property type="entry name" value="Mannose-Binding Protein A, subunit A"/>
    <property type="match status" value="1"/>
</dbReference>
<dbReference type="OrthoDB" id="8817040at2759"/>
<reference evidence="2" key="3">
    <citation type="submission" date="2025-09" db="UniProtKB">
        <authorList>
            <consortium name="Ensembl"/>
        </authorList>
    </citation>
    <scope>IDENTIFICATION</scope>
</reference>
<dbReference type="PANTHER" id="PTHR45784">
    <property type="entry name" value="C-TYPE LECTIN DOMAIN FAMILY 20 MEMBER A-RELATED"/>
    <property type="match status" value="1"/>
</dbReference>
<dbReference type="GeneTree" id="ENSGT00940000181675"/>
<dbReference type="SUPFAM" id="SSF56436">
    <property type="entry name" value="C-type lectin-like"/>
    <property type="match status" value="1"/>
</dbReference>
<name>A0A8C9V4E9_SCLFO</name>
<reference evidence="2 3" key="1">
    <citation type="submission" date="2019-04" db="EMBL/GenBank/DDBJ databases">
        <authorList>
            <consortium name="Wellcome Sanger Institute Data Sharing"/>
        </authorList>
    </citation>
    <scope>NUCLEOTIDE SEQUENCE [LARGE SCALE GENOMIC DNA]</scope>
</reference>
<feature type="domain" description="C-type lectin" evidence="1">
    <location>
        <begin position="20"/>
        <end position="135"/>
    </location>
</feature>
<evidence type="ECO:0000313" key="3">
    <source>
        <dbReference type="Proteomes" id="UP000694397"/>
    </source>
</evidence>
<dbReference type="PANTHER" id="PTHR45784:SF3">
    <property type="entry name" value="C-TYPE LECTIN DOMAIN FAMILY 4 MEMBER K-LIKE-RELATED"/>
    <property type="match status" value="1"/>
</dbReference>
<evidence type="ECO:0000259" key="1">
    <source>
        <dbReference type="PROSITE" id="PS50041"/>
    </source>
</evidence>
<reference evidence="2" key="2">
    <citation type="submission" date="2025-08" db="UniProtKB">
        <authorList>
            <consortium name="Ensembl"/>
        </authorList>
    </citation>
    <scope>IDENTIFICATION</scope>
</reference>
<dbReference type="Proteomes" id="UP000694397">
    <property type="component" value="Chromosome 5"/>
</dbReference>
<dbReference type="Ensembl" id="ENSSFOT00015021066.2">
    <property type="protein sequence ID" value="ENSSFOP00015020832.2"/>
    <property type="gene ID" value="ENSSFOG00015013400.2"/>
</dbReference>